<reference evidence="2 3" key="1">
    <citation type="submission" date="2016-12" db="EMBL/GenBank/DDBJ databases">
        <authorList>
            <person name="Song W.-J."/>
            <person name="Kurnit D.M."/>
        </authorList>
    </citation>
    <scope>NUCLEOTIDE SEQUENCE [LARGE SCALE GENOMIC DNA]</scope>
    <source>
        <strain evidence="2 3">CGB1038-1_S1</strain>
    </source>
</reference>
<dbReference type="GeneID" id="60998859"/>
<dbReference type="Proteomes" id="UP000189299">
    <property type="component" value="Unassembled WGS sequence"/>
</dbReference>
<keyword evidence="4" id="KW-1185">Reference proteome</keyword>
<evidence type="ECO:0000313" key="1">
    <source>
        <dbReference type="EMBL" id="GEL79421.1"/>
    </source>
</evidence>
<dbReference type="EMBL" id="BJWA01000003">
    <property type="protein sequence ID" value="GEL79421.1"/>
    <property type="molecule type" value="Genomic_DNA"/>
</dbReference>
<dbReference type="EMBL" id="MSTR01000016">
    <property type="protein sequence ID" value="ONN41092.1"/>
    <property type="molecule type" value="Genomic_DNA"/>
</dbReference>
<dbReference type="RefSeq" id="WP_071866039.1">
    <property type="nucleotide sequence ID" value="NZ_BJWA01000003.1"/>
</dbReference>
<dbReference type="OrthoDB" id="9770443at2"/>
<accession>A0A1L8V443</accession>
<evidence type="ECO:0000313" key="3">
    <source>
        <dbReference type="Proteomes" id="UP000189299"/>
    </source>
</evidence>
<gene>
    <name evidence="2" type="ORF">BTN92_13545</name>
    <name evidence="1" type="ORF">EMU01_05650</name>
</gene>
<proteinExistence type="predicted"/>
<comment type="caution">
    <text evidence="2">The sequence shown here is derived from an EMBL/GenBank/DDBJ whole genome shotgun (WGS) entry which is preliminary data.</text>
</comment>
<organism evidence="2 3">
    <name type="scientific">Enterococcus mundtii</name>
    <dbReference type="NCBI Taxonomy" id="53346"/>
    <lineage>
        <taxon>Bacteria</taxon>
        <taxon>Bacillati</taxon>
        <taxon>Bacillota</taxon>
        <taxon>Bacilli</taxon>
        <taxon>Lactobacillales</taxon>
        <taxon>Enterococcaceae</taxon>
        <taxon>Enterococcus</taxon>
    </lineage>
</organism>
<reference evidence="1 4" key="2">
    <citation type="submission" date="2019-07" db="EMBL/GenBank/DDBJ databases">
        <title>Whole genome shotgun sequence of Enterococcus mundtii NBRC 100490.</title>
        <authorList>
            <person name="Hosoyama A."/>
            <person name="Uohara A."/>
            <person name="Ohji S."/>
            <person name="Ichikawa N."/>
        </authorList>
    </citation>
    <scope>NUCLEOTIDE SEQUENCE [LARGE SCALE GENOMIC DNA]</scope>
    <source>
        <strain evidence="1 4">NBRC 100490</strain>
    </source>
</reference>
<evidence type="ECO:0000313" key="4">
    <source>
        <dbReference type="Proteomes" id="UP000321175"/>
    </source>
</evidence>
<dbReference type="Proteomes" id="UP000321175">
    <property type="component" value="Unassembled WGS sequence"/>
</dbReference>
<evidence type="ECO:0000313" key="2">
    <source>
        <dbReference type="EMBL" id="ONN41092.1"/>
    </source>
</evidence>
<dbReference type="STRING" id="53346.A5802_002004"/>
<sequence length="295" mass="33362">MGVVLDSKDLAKIDKEFAAESQVWEVLTQGAKDITEEDFVGVKEVRVNEMQGFTAADYKRNKENERNNITVEKSTLKLEQERWMGYDMDRLDQSENAAYQVGAIIEEHTRLVTIPEKDQTAVARLLEAGFDTSDEVYKGKTVKEAITKANILDSFDDAEAYMTDAEVIGQFVAFMSSDAYKALKNADGVSKTFTTNTVQFNGIDRRVEMLDGTNIIIQKVAENRLQVDEDKRINFIMTPITVAKPIEKYNTIDLVPAEQDRGGYRDTIKGLDYYDCLVLKKARPAIYISYDDPKA</sequence>
<dbReference type="AlphaFoldDB" id="A0A1L8V443"/>
<protein>
    <submittedName>
        <fullName evidence="2">Capsid protein</fullName>
    </submittedName>
</protein>
<name>A0A1L8V443_ENTMU</name>